<dbReference type="Proteomes" id="UP001589793">
    <property type="component" value="Unassembled WGS sequence"/>
</dbReference>
<gene>
    <name evidence="1" type="ORF">ACFFF6_04050</name>
</gene>
<evidence type="ECO:0000313" key="2">
    <source>
        <dbReference type="Proteomes" id="UP001589793"/>
    </source>
</evidence>
<keyword evidence="2" id="KW-1185">Reference proteome</keyword>
<reference evidence="1 2" key="1">
    <citation type="submission" date="2024-09" db="EMBL/GenBank/DDBJ databases">
        <authorList>
            <person name="Sun Q."/>
            <person name="Mori K."/>
        </authorList>
    </citation>
    <scope>NUCLEOTIDE SEQUENCE [LARGE SCALE GENOMIC DNA]</scope>
    <source>
        <strain evidence="1 2">CICC 10874</strain>
    </source>
</reference>
<organism evidence="1 2">
    <name type="scientific">Brachybacterium hainanense</name>
    <dbReference type="NCBI Taxonomy" id="1541174"/>
    <lineage>
        <taxon>Bacteria</taxon>
        <taxon>Bacillati</taxon>
        <taxon>Actinomycetota</taxon>
        <taxon>Actinomycetes</taxon>
        <taxon>Micrococcales</taxon>
        <taxon>Dermabacteraceae</taxon>
        <taxon>Brachybacterium</taxon>
    </lineage>
</organism>
<name>A0ABV6R8M8_9MICO</name>
<evidence type="ECO:0000313" key="1">
    <source>
        <dbReference type="EMBL" id="MFC0673126.1"/>
    </source>
</evidence>
<accession>A0ABV6R8M8</accession>
<dbReference type="RefSeq" id="WP_376978445.1">
    <property type="nucleotide sequence ID" value="NZ_JBHLSV010000004.1"/>
</dbReference>
<proteinExistence type="predicted"/>
<protein>
    <submittedName>
        <fullName evidence="1">Uncharacterized protein</fullName>
    </submittedName>
</protein>
<dbReference type="EMBL" id="JBHLSV010000004">
    <property type="protein sequence ID" value="MFC0673126.1"/>
    <property type="molecule type" value="Genomic_DNA"/>
</dbReference>
<sequence>MLLTTSVTPERAELIREMRSDVASSLLDAYEAGFLSGLGE</sequence>
<comment type="caution">
    <text evidence="1">The sequence shown here is derived from an EMBL/GenBank/DDBJ whole genome shotgun (WGS) entry which is preliminary data.</text>
</comment>